<dbReference type="HOGENOM" id="CLU_2669939_0_0_6"/>
<evidence type="ECO:0000256" key="1">
    <source>
        <dbReference type="SAM" id="Phobius"/>
    </source>
</evidence>
<feature type="transmembrane region" description="Helical" evidence="1">
    <location>
        <begin position="6"/>
        <end position="27"/>
    </location>
</feature>
<dbReference type="EMBL" id="CP007030">
    <property type="protein sequence ID" value="AHF01155.1"/>
    <property type="molecule type" value="Genomic_DNA"/>
</dbReference>
<dbReference type="eggNOG" id="COG0589">
    <property type="taxonomic scope" value="Bacteria"/>
</dbReference>
<dbReference type="OrthoDB" id="5616538at2"/>
<evidence type="ECO:0000313" key="3">
    <source>
        <dbReference type="Proteomes" id="UP000005380"/>
    </source>
</evidence>
<dbReference type="RefSeq" id="WP_006459041.1">
    <property type="nucleotide sequence ID" value="NZ_CP007030.1"/>
</dbReference>
<feature type="transmembrane region" description="Helical" evidence="1">
    <location>
        <begin position="39"/>
        <end position="64"/>
    </location>
</feature>
<evidence type="ECO:0000313" key="2">
    <source>
        <dbReference type="EMBL" id="AHF01155.1"/>
    </source>
</evidence>
<reference evidence="2 3" key="1">
    <citation type="submission" date="2013-12" db="EMBL/GenBank/DDBJ databases">
        <authorList>
            <consortium name="DOE Joint Genome Institute"/>
            <person name="Kappler U."/>
            <person name="Huntemann M."/>
            <person name="Han J."/>
            <person name="Chen A."/>
            <person name="Kyrpides N."/>
            <person name="Mavromatis K."/>
            <person name="Markowitz V."/>
            <person name="Palaniappan K."/>
            <person name="Ivanova N."/>
            <person name="Schaumberg A."/>
            <person name="Pati A."/>
            <person name="Liolios K."/>
            <person name="Nordberg H.P."/>
            <person name="Cantor M.N."/>
            <person name="Hua S.X."/>
            <person name="Woyke T."/>
        </authorList>
    </citation>
    <scope>NUCLEOTIDE SEQUENCE [LARGE SCALE GENOMIC DNA]</scope>
    <source>
        <strain evidence="3">AL2</strain>
    </source>
</reference>
<keyword evidence="1" id="KW-1133">Transmembrane helix</keyword>
<organism evidence="2 3">
    <name type="scientific">Thiomicrospira aerophila AL3</name>
    <dbReference type="NCBI Taxonomy" id="717772"/>
    <lineage>
        <taxon>Bacteria</taxon>
        <taxon>Pseudomonadati</taxon>
        <taxon>Pseudomonadota</taxon>
        <taxon>Gammaproteobacteria</taxon>
        <taxon>Thiotrichales</taxon>
        <taxon>Piscirickettsiaceae</taxon>
        <taxon>Thiomicrospira</taxon>
    </lineage>
</organism>
<dbReference type="AlphaFoldDB" id="W0DRC1"/>
<keyword evidence="3" id="KW-1185">Reference proteome</keyword>
<sequence>MNSPKIKFAVILLIIYTVLYFGVALMTSASFKDVAAMEIIGLPLAVWGGLLIIIAGVVITRLYLRKLEQLEEEGAK</sequence>
<protein>
    <submittedName>
        <fullName evidence="2">Universal stress protein UspA</fullName>
    </submittedName>
</protein>
<dbReference type="KEGG" id="tao:THIAE_04560"/>
<accession>W0DRC1</accession>
<proteinExistence type="predicted"/>
<keyword evidence="1" id="KW-0472">Membrane</keyword>
<name>W0DRC1_9GAMM</name>
<dbReference type="Proteomes" id="UP000005380">
    <property type="component" value="Chromosome"/>
</dbReference>
<gene>
    <name evidence="2" type="ORF">THIAE_04560</name>
</gene>
<dbReference type="STRING" id="717772.THIAE_04560"/>
<keyword evidence="1" id="KW-0812">Transmembrane</keyword>
<dbReference type="InParanoid" id="W0DRC1"/>